<feature type="transmembrane region" description="Helical" evidence="9">
    <location>
        <begin position="93"/>
        <end position="111"/>
    </location>
</feature>
<dbReference type="AlphaFoldDB" id="A0AA90GYG9"/>
<dbReference type="SMART" id="SM00387">
    <property type="entry name" value="HATPase_c"/>
    <property type="match status" value="1"/>
</dbReference>
<feature type="transmembrane region" description="Helical" evidence="9">
    <location>
        <begin position="45"/>
        <end position="61"/>
    </location>
</feature>
<protein>
    <recommendedName>
        <fullName evidence="2">histidine kinase</fullName>
        <ecNumber evidence="2">2.7.13.3</ecNumber>
    </recommendedName>
</protein>
<evidence type="ECO:0000256" key="2">
    <source>
        <dbReference type="ARBA" id="ARBA00012438"/>
    </source>
</evidence>
<feature type="transmembrane region" description="Helical" evidence="9">
    <location>
        <begin position="123"/>
        <end position="149"/>
    </location>
</feature>
<keyword evidence="9" id="KW-1133">Transmembrane helix</keyword>
<dbReference type="InterPro" id="IPR011712">
    <property type="entry name" value="Sig_transdc_His_kin_sub3_dim/P"/>
</dbReference>
<accession>A0AA90GYG9</accession>
<keyword evidence="7" id="KW-0067">ATP-binding</keyword>
<name>A0AA90GYG9_9ACTN</name>
<evidence type="ECO:0000256" key="8">
    <source>
        <dbReference type="ARBA" id="ARBA00023012"/>
    </source>
</evidence>
<dbReference type="PANTHER" id="PTHR24421:SF10">
    <property type="entry name" value="NITRATE_NITRITE SENSOR PROTEIN NARQ"/>
    <property type="match status" value="1"/>
</dbReference>
<keyword evidence="5" id="KW-0547">Nucleotide-binding</keyword>
<evidence type="ECO:0000256" key="1">
    <source>
        <dbReference type="ARBA" id="ARBA00000085"/>
    </source>
</evidence>
<dbReference type="Gene3D" id="1.20.5.1930">
    <property type="match status" value="1"/>
</dbReference>
<evidence type="ECO:0000256" key="4">
    <source>
        <dbReference type="ARBA" id="ARBA00022679"/>
    </source>
</evidence>
<dbReference type="InterPro" id="IPR003594">
    <property type="entry name" value="HATPase_dom"/>
</dbReference>
<dbReference type="Pfam" id="PF07730">
    <property type="entry name" value="HisKA_3"/>
    <property type="match status" value="1"/>
</dbReference>
<feature type="domain" description="Histidine kinase/HSP90-like ATPase" evidence="10">
    <location>
        <begin position="287"/>
        <end position="383"/>
    </location>
</feature>
<evidence type="ECO:0000259" key="10">
    <source>
        <dbReference type="SMART" id="SM00387"/>
    </source>
</evidence>
<reference evidence="11" key="1">
    <citation type="submission" date="2023-05" db="EMBL/GenBank/DDBJ databases">
        <title>Streptantibioticus silvisoli sp. nov., acidotolerant actinomycetes 1 from pine litter.</title>
        <authorList>
            <person name="Swiecimska M."/>
            <person name="Golinska P."/>
            <person name="Sangal V."/>
            <person name="Wachnowicz B."/>
            <person name="Goodfellow M."/>
        </authorList>
    </citation>
    <scope>NUCLEOTIDE SEQUENCE</scope>
    <source>
        <strain evidence="11">SL13</strain>
    </source>
</reference>
<keyword evidence="4" id="KW-0808">Transferase</keyword>
<dbReference type="PROSITE" id="PS51257">
    <property type="entry name" value="PROKAR_LIPOPROTEIN"/>
    <property type="match status" value="1"/>
</dbReference>
<evidence type="ECO:0000256" key="6">
    <source>
        <dbReference type="ARBA" id="ARBA00022777"/>
    </source>
</evidence>
<dbReference type="SUPFAM" id="SSF55874">
    <property type="entry name" value="ATPase domain of HSP90 chaperone/DNA topoisomerase II/histidine kinase"/>
    <property type="match status" value="1"/>
</dbReference>
<dbReference type="CDD" id="cd16917">
    <property type="entry name" value="HATPase_UhpB-NarQ-NarX-like"/>
    <property type="match status" value="1"/>
</dbReference>
<comment type="catalytic activity">
    <reaction evidence="1">
        <text>ATP + protein L-histidine = ADP + protein N-phospho-L-histidine.</text>
        <dbReference type="EC" id="2.7.13.3"/>
    </reaction>
</comment>
<keyword evidence="8" id="KW-0902">Two-component regulatory system</keyword>
<evidence type="ECO:0000256" key="7">
    <source>
        <dbReference type="ARBA" id="ARBA00022840"/>
    </source>
</evidence>
<dbReference type="EMBL" id="JABXJJ020000001">
    <property type="protein sequence ID" value="MDI5967891.1"/>
    <property type="molecule type" value="Genomic_DNA"/>
</dbReference>
<dbReference type="RefSeq" id="WP_271313862.1">
    <property type="nucleotide sequence ID" value="NZ_JABXJJ020000001.1"/>
</dbReference>
<dbReference type="InterPro" id="IPR036890">
    <property type="entry name" value="HATPase_C_sf"/>
</dbReference>
<feature type="transmembrane region" description="Helical" evidence="9">
    <location>
        <begin position="68"/>
        <end position="87"/>
    </location>
</feature>
<dbReference type="GO" id="GO:0046983">
    <property type="term" value="F:protein dimerization activity"/>
    <property type="evidence" value="ECO:0007669"/>
    <property type="project" value="InterPro"/>
</dbReference>
<dbReference type="EC" id="2.7.13.3" evidence="2"/>
<evidence type="ECO:0000313" key="11">
    <source>
        <dbReference type="EMBL" id="MDI5967891.1"/>
    </source>
</evidence>
<dbReference type="Pfam" id="PF02518">
    <property type="entry name" value="HATPase_c"/>
    <property type="match status" value="1"/>
</dbReference>
<feature type="transmembrane region" description="Helical" evidence="9">
    <location>
        <begin position="20"/>
        <end position="39"/>
    </location>
</feature>
<evidence type="ECO:0000256" key="9">
    <source>
        <dbReference type="SAM" id="Phobius"/>
    </source>
</evidence>
<dbReference type="GO" id="GO:0000155">
    <property type="term" value="F:phosphorelay sensor kinase activity"/>
    <property type="evidence" value="ECO:0007669"/>
    <property type="project" value="InterPro"/>
</dbReference>
<dbReference type="GO" id="GO:0005524">
    <property type="term" value="F:ATP binding"/>
    <property type="evidence" value="ECO:0007669"/>
    <property type="project" value="UniProtKB-KW"/>
</dbReference>
<keyword evidence="6 11" id="KW-0418">Kinase</keyword>
<keyword evidence="3" id="KW-0597">Phosphoprotein</keyword>
<gene>
    <name evidence="11" type="ORF">POF50_000735</name>
</gene>
<evidence type="ECO:0000256" key="3">
    <source>
        <dbReference type="ARBA" id="ARBA00022553"/>
    </source>
</evidence>
<dbReference type="PANTHER" id="PTHR24421">
    <property type="entry name" value="NITRATE/NITRITE SENSOR PROTEIN NARX-RELATED"/>
    <property type="match status" value="1"/>
</dbReference>
<organism evidence="11">
    <name type="scientific">Streptantibioticus silvisoli</name>
    <dbReference type="NCBI Taxonomy" id="2705255"/>
    <lineage>
        <taxon>Bacteria</taxon>
        <taxon>Bacillati</taxon>
        <taxon>Actinomycetota</taxon>
        <taxon>Actinomycetes</taxon>
        <taxon>Kitasatosporales</taxon>
        <taxon>Streptomycetaceae</taxon>
        <taxon>Streptantibioticus</taxon>
    </lineage>
</organism>
<keyword evidence="9" id="KW-0472">Membrane</keyword>
<comment type="caution">
    <text evidence="11">The sequence shown here is derived from an EMBL/GenBank/DDBJ whole genome shotgun (WGS) entry which is preliminary data.</text>
</comment>
<dbReference type="Gene3D" id="3.30.565.10">
    <property type="entry name" value="Histidine kinase-like ATPase, C-terminal domain"/>
    <property type="match status" value="1"/>
</dbReference>
<keyword evidence="9" id="KW-0812">Transmembrane</keyword>
<evidence type="ECO:0000256" key="5">
    <source>
        <dbReference type="ARBA" id="ARBA00022741"/>
    </source>
</evidence>
<proteinExistence type="predicted"/>
<dbReference type="InterPro" id="IPR050482">
    <property type="entry name" value="Sensor_HK_TwoCompSys"/>
</dbReference>
<sequence length="385" mass="39496">MLTKERGAGTSRWRPFDHRALTGVVAMLACGAVTVLAASDPTRRIIVGVLVLCAELGMLASRQTRPSYSAGFAVAVTIGSGLAAIALSPSGLGEVPALAGVSVLPLCIPAGPARIAAVGTVSIAFGLTIMAVSGSLGGLLAGVGAWFIADRSVAHSALEAERDRAVALLAEVEASRQAQQEAAATEERNRIAREMHDVLAHSLAGLSVHLQAIRAIARRENSPASLTGPLDRAAGLARDGVQEARAAVDALRLPHLRGVDDLKALVGGFPGDADLQVTGHPGRLGPEAGHAVYRAVQEAMTNATRYATGSAIEVRVAWEERALRVAVRDHGLPAGHRPSGVMGSGTGLRSMSERIEAVGGTVDAGPDPSGNGWRIEVRVPVSGAG</sequence>
<dbReference type="GO" id="GO:0016020">
    <property type="term" value="C:membrane"/>
    <property type="evidence" value="ECO:0007669"/>
    <property type="project" value="InterPro"/>
</dbReference>